<dbReference type="GO" id="GO:0016020">
    <property type="term" value="C:membrane"/>
    <property type="evidence" value="ECO:0007669"/>
    <property type="project" value="UniProtKB-SubCell"/>
</dbReference>
<dbReference type="EC" id="1.6.99.5" evidence="6"/>
<feature type="transmembrane region" description="Helical" evidence="5">
    <location>
        <begin position="60"/>
        <end position="83"/>
    </location>
</feature>
<keyword evidence="2 5" id="KW-0812">Transmembrane</keyword>
<gene>
    <name evidence="6" type="primary">nuoN_1</name>
    <name evidence="6" type="ORF">NCTC13032_05158</name>
</gene>
<evidence type="ECO:0000256" key="2">
    <source>
        <dbReference type="ARBA" id="ARBA00022692"/>
    </source>
</evidence>
<evidence type="ECO:0000313" key="6">
    <source>
        <dbReference type="EMBL" id="VTP72755.1"/>
    </source>
</evidence>
<evidence type="ECO:0000313" key="7">
    <source>
        <dbReference type="Proteomes" id="UP000310719"/>
    </source>
</evidence>
<evidence type="ECO:0000256" key="5">
    <source>
        <dbReference type="SAM" id="Phobius"/>
    </source>
</evidence>
<evidence type="ECO:0000256" key="4">
    <source>
        <dbReference type="ARBA" id="ARBA00023136"/>
    </source>
</evidence>
<feature type="transmembrane region" description="Helical" evidence="5">
    <location>
        <begin position="20"/>
        <end position="39"/>
    </location>
</feature>
<dbReference type="Proteomes" id="UP000310719">
    <property type="component" value="Chromosome"/>
</dbReference>
<proteinExistence type="predicted"/>
<name>A0A4U9I8I8_9ENTR</name>
<dbReference type="AlphaFoldDB" id="A0A4U9I8I8"/>
<organism evidence="6 7">
    <name type="scientific">Leclercia adecarboxylata</name>
    <dbReference type="NCBI Taxonomy" id="83655"/>
    <lineage>
        <taxon>Bacteria</taxon>
        <taxon>Pseudomonadati</taxon>
        <taxon>Pseudomonadota</taxon>
        <taxon>Gammaproteobacteria</taxon>
        <taxon>Enterobacterales</taxon>
        <taxon>Enterobacteriaceae</taxon>
        <taxon>Leclercia</taxon>
    </lineage>
</organism>
<dbReference type="GO" id="GO:0016491">
    <property type="term" value="F:oxidoreductase activity"/>
    <property type="evidence" value="ECO:0007669"/>
    <property type="project" value="UniProtKB-KW"/>
</dbReference>
<dbReference type="PANTHER" id="PTHR22773">
    <property type="entry name" value="NADH DEHYDROGENASE"/>
    <property type="match status" value="1"/>
</dbReference>
<reference evidence="6 7" key="1">
    <citation type="submission" date="2019-05" db="EMBL/GenBank/DDBJ databases">
        <authorList>
            <consortium name="Pathogen Informatics"/>
        </authorList>
    </citation>
    <scope>NUCLEOTIDE SEQUENCE [LARGE SCALE GENOMIC DNA]</scope>
    <source>
        <strain evidence="6 7">NCTC13032</strain>
    </source>
</reference>
<evidence type="ECO:0000256" key="3">
    <source>
        <dbReference type="ARBA" id="ARBA00022989"/>
    </source>
</evidence>
<protein>
    <submittedName>
        <fullName evidence="6">NADH-quinone oxidoreductase subunit N</fullName>
        <ecNumber evidence="6">1.6.99.5</ecNumber>
    </submittedName>
</protein>
<keyword evidence="4 5" id="KW-0472">Membrane</keyword>
<dbReference type="EMBL" id="LR590464">
    <property type="protein sequence ID" value="VTP72755.1"/>
    <property type="molecule type" value="Genomic_DNA"/>
</dbReference>
<comment type="subcellular location">
    <subcellularLocation>
        <location evidence="1">Membrane</location>
        <topology evidence="1">Multi-pass membrane protein</topology>
    </subcellularLocation>
</comment>
<accession>A0A4U9I8I8</accession>
<keyword evidence="6" id="KW-0560">Oxidoreductase</keyword>
<keyword evidence="3 5" id="KW-1133">Transmembrane helix</keyword>
<evidence type="ECO:0000256" key="1">
    <source>
        <dbReference type="ARBA" id="ARBA00004141"/>
    </source>
</evidence>
<sequence length="98" mass="10613">MTLGFIGKFYVLAVGVQAGLWWLTAGVVIGSAIGLYYYLRVAVSLYLSAPQQLNRDAPGNWQYSAGGIVVLISALLVLIFGIYPQPLITIVQHAMPLM</sequence>